<dbReference type="InterPro" id="IPR036259">
    <property type="entry name" value="MFS_trans_sf"/>
</dbReference>
<protein>
    <recommendedName>
        <fullName evidence="8">Major facilitator superfamily (MFS) profile domain-containing protein</fullName>
    </recommendedName>
</protein>
<accession>A0A3M7E5R3</accession>
<organism evidence="6 7">
    <name type="scientific">Hortaea werneckii</name>
    <name type="common">Black yeast</name>
    <name type="synonym">Cladosporium werneckii</name>
    <dbReference type="NCBI Taxonomy" id="91943"/>
    <lineage>
        <taxon>Eukaryota</taxon>
        <taxon>Fungi</taxon>
        <taxon>Dikarya</taxon>
        <taxon>Ascomycota</taxon>
        <taxon>Pezizomycotina</taxon>
        <taxon>Dothideomycetes</taxon>
        <taxon>Dothideomycetidae</taxon>
        <taxon>Mycosphaerellales</taxon>
        <taxon>Teratosphaeriaceae</taxon>
        <taxon>Hortaea</taxon>
    </lineage>
</organism>
<keyword evidence="2 5" id="KW-0812">Transmembrane</keyword>
<evidence type="ECO:0000313" key="6">
    <source>
        <dbReference type="EMBL" id="RMY71690.1"/>
    </source>
</evidence>
<feature type="transmembrane region" description="Helical" evidence="5">
    <location>
        <begin position="475"/>
        <end position="496"/>
    </location>
</feature>
<dbReference type="Proteomes" id="UP000281468">
    <property type="component" value="Unassembled WGS sequence"/>
</dbReference>
<feature type="transmembrane region" description="Helical" evidence="5">
    <location>
        <begin position="119"/>
        <end position="135"/>
    </location>
</feature>
<dbReference type="SUPFAM" id="SSF103473">
    <property type="entry name" value="MFS general substrate transporter"/>
    <property type="match status" value="1"/>
</dbReference>
<dbReference type="EMBL" id="QWIQ01001009">
    <property type="protein sequence ID" value="RMY71690.1"/>
    <property type="molecule type" value="Genomic_DNA"/>
</dbReference>
<dbReference type="AlphaFoldDB" id="A0A3M7E5R3"/>
<dbReference type="GO" id="GO:0016020">
    <property type="term" value="C:membrane"/>
    <property type="evidence" value="ECO:0007669"/>
    <property type="project" value="UniProtKB-SubCell"/>
</dbReference>
<feature type="transmembrane region" description="Helical" evidence="5">
    <location>
        <begin position="411"/>
        <end position="431"/>
    </location>
</feature>
<feature type="transmembrane region" description="Helical" evidence="5">
    <location>
        <begin position="443"/>
        <end position="463"/>
    </location>
</feature>
<feature type="transmembrane region" description="Helical" evidence="5">
    <location>
        <begin position="167"/>
        <end position="187"/>
    </location>
</feature>
<evidence type="ECO:0000256" key="3">
    <source>
        <dbReference type="ARBA" id="ARBA00022989"/>
    </source>
</evidence>
<evidence type="ECO:0000256" key="4">
    <source>
        <dbReference type="ARBA" id="ARBA00023136"/>
    </source>
</evidence>
<gene>
    <name evidence="6" type="ORF">D0862_14576</name>
</gene>
<feature type="transmembrane region" description="Helical" evidence="5">
    <location>
        <begin position="142"/>
        <end position="161"/>
    </location>
</feature>
<keyword evidence="3 5" id="KW-1133">Transmembrane helix</keyword>
<comment type="caution">
    <text evidence="6">The sequence shown here is derived from an EMBL/GenBank/DDBJ whole genome shotgun (WGS) entry which is preliminary data.</text>
</comment>
<feature type="transmembrane region" description="Helical" evidence="5">
    <location>
        <begin position="363"/>
        <end position="382"/>
    </location>
</feature>
<evidence type="ECO:0000256" key="1">
    <source>
        <dbReference type="ARBA" id="ARBA00004141"/>
    </source>
</evidence>
<dbReference type="PANTHER" id="PTHR23294:SF59">
    <property type="entry name" value="UNC93-LIKE PROTEIN C922.05C"/>
    <property type="match status" value="1"/>
</dbReference>
<reference evidence="6 7" key="1">
    <citation type="journal article" date="2018" name="BMC Genomics">
        <title>Genomic evidence for intraspecific hybridization in a clonal and extremely halotolerant yeast.</title>
        <authorList>
            <person name="Gostincar C."/>
            <person name="Stajich J.E."/>
            <person name="Zupancic J."/>
            <person name="Zalar P."/>
            <person name="Gunde-Cimerman N."/>
        </authorList>
    </citation>
    <scope>NUCLEOTIDE SEQUENCE [LARGE SCALE GENOMIC DNA]</scope>
    <source>
        <strain evidence="6 7">EXF-171</strain>
    </source>
</reference>
<comment type="subcellular location">
    <subcellularLocation>
        <location evidence="1">Membrane</location>
        <topology evidence="1">Multi-pass membrane protein</topology>
    </subcellularLocation>
</comment>
<evidence type="ECO:0008006" key="8">
    <source>
        <dbReference type="Google" id="ProtNLM"/>
    </source>
</evidence>
<feature type="transmembrane region" description="Helical" evidence="5">
    <location>
        <begin position="81"/>
        <end position="99"/>
    </location>
</feature>
<dbReference type="PANTHER" id="PTHR23294">
    <property type="entry name" value="ET TRANSLATION PRODUCT-RELATED"/>
    <property type="match status" value="1"/>
</dbReference>
<name>A0A3M7E5R3_HORWE</name>
<proteinExistence type="predicted"/>
<dbReference type="InterPro" id="IPR051617">
    <property type="entry name" value="UNC-93-like_regulator"/>
</dbReference>
<sequence length="532" mass="58851">MLGEFEEGFKSHATHAQHHHQPPSVVVMAELDNEKAAPPENVSSPAHSMEGETVDIPSGWMYKSPKFLGLRLPWYASPQSQLLLVAFVCFLCPGMFNAVNGLGGGGQVNPQASNDSNTALYATFSVVGFFAGTVANALGIKIALSFGGLGYAVYVSSYLCYNHTESYGYIVFAGFFLGCCAGVLWSAQGAIMMSYPPEKEKGRYISWFWIIFNMGGVIGSLVPLGQNIHVTTDSTVSDGTYIGFLVLTVAGAILAWTLVDGKHVVRKDGSRIIMMKNPTWKTELLGLWETLWSDPYIILLWPMFFSSNWFYTYQFNDVNLAQFNTRTRALNSTLYWSAQIIGAIVFGFSLDFHKLRRTIRAKIAWTALLVLTMAVWGGGYAFQLRYTRAEATQEDYVKMDWTDGRTYIGPMFLYIFYGFFDAAWQTTVYWFMGAMTNNSRKLANFAGFYKGIQSAGAAIMWRLDGLPSPPTYMSLFASCWALLAGSLIVASPVLIWKIKDTTPADEDVRFSDETAEEVAGHGGTATAEGEKV</sequence>
<evidence type="ECO:0000256" key="5">
    <source>
        <dbReference type="SAM" id="Phobius"/>
    </source>
</evidence>
<dbReference type="Pfam" id="PF05978">
    <property type="entry name" value="UNC-93"/>
    <property type="match status" value="1"/>
</dbReference>
<dbReference type="CDD" id="cd06178">
    <property type="entry name" value="MFS_unc93-like"/>
    <property type="match status" value="1"/>
</dbReference>
<dbReference type="InterPro" id="IPR010291">
    <property type="entry name" value="Ion_channel_UNC-93"/>
</dbReference>
<keyword evidence="4 5" id="KW-0472">Membrane</keyword>
<feature type="transmembrane region" description="Helical" evidence="5">
    <location>
        <begin position="207"/>
        <end position="228"/>
    </location>
</feature>
<dbReference type="Gene3D" id="1.20.1250.20">
    <property type="entry name" value="MFS general substrate transporter like domains"/>
    <property type="match status" value="1"/>
</dbReference>
<feature type="transmembrane region" description="Helical" evidence="5">
    <location>
        <begin position="240"/>
        <end position="259"/>
    </location>
</feature>
<evidence type="ECO:0000256" key="2">
    <source>
        <dbReference type="ARBA" id="ARBA00022692"/>
    </source>
</evidence>
<evidence type="ECO:0000313" key="7">
    <source>
        <dbReference type="Proteomes" id="UP000281468"/>
    </source>
</evidence>
<feature type="transmembrane region" description="Helical" evidence="5">
    <location>
        <begin position="333"/>
        <end position="351"/>
    </location>
</feature>